<dbReference type="Gene3D" id="1.20.120.330">
    <property type="entry name" value="Nucleotidyltransferases domain 2"/>
    <property type="match status" value="1"/>
</dbReference>
<proteinExistence type="predicted"/>
<dbReference type="PANTHER" id="PTHR33933:SF1">
    <property type="entry name" value="PROTEIN ADENYLYLTRANSFERASE MNTA-RELATED"/>
    <property type="match status" value="1"/>
</dbReference>
<organism evidence="2 3">
    <name type="scientific">Carboxydothermus pertinax</name>
    <dbReference type="NCBI Taxonomy" id="870242"/>
    <lineage>
        <taxon>Bacteria</taxon>
        <taxon>Bacillati</taxon>
        <taxon>Bacillota</taxon>
        <taxon>Clostridia</taxon>
        <taxon>Thermoanaerobacterales</taxon>
        <taxon>Thermoanaerobacteraceae</taxon>
        <taxon>Carboxydothermus</taxon>
    </lineage>
</organism>
<gene>
    <name evidence="2" type="ORF">cpu_20560</name>
</gene>
<dbReference type="PANTHER" id="PTHR33933">
    <property type="entry name" value="NUCLEOTIDYLTRANSFERASE"/>
    <property type="match status" value="1"/>
</dbReference>
<dbReference type="STRING" id="870242.cpu_20560"/>
<name>A0A1L8CX90_9THEO</name>
<protein>
    <submittedName>
        <fullName evidence="2">Nucleotidyltransferase/HEPN domain protein</fullName>
    </submittedName>
</protein>
<evidence type="ECO:0000313" key="2">
    <source>
        <dbReference type="EMBL" id="GAV23546.1"/>
    </source>
</evidence>
<dbReference type="Pfam" id="PF05168">
    <property type="entry name" value="HEPN"/>
    <property type="match status" value="1"/>
</dbReference>
<dbReference type="Pfam" id="PF01909">
    <property type="entry name" value="NTP_transf_2"/>
    <property type="match status" value="1"/>
</dbReference>
<dbReference type="GO" id="GO:0016779">
    <property type="term" value="F:nucleotidyltransferase activity"/>
    <property type="evidence" value="ECO:0007669"/>
    <property type="project" value="InterPro"/>
</dbReference>
<comment type="caution">
    <text evidence="2">The sequence shown here is derived from an EMBL/GenBank/DDBJ whole genome shotgun (WGS) entry which is preliminary data.</text>
</comment>
<keyword evidence="3" id="KW-1185">Reference proteome</keyword>
<dbReference type="InterPro" id="IPR052548">
    <property type="entry name" value="Type_VII_TA_antitoxin"/>
</dbReference>
<keyword evidence="2" id="KW-0808">Transferase</keyword>
<dbReference type="EMBL" id="BDJK01000055">
    <property type="protein sequence ID" value="GAV23546.1"/>
    <property type="molecule type" value="Genomic_DNA"/>
</dbReference>
<dbReference type="PROSITE" id="PS50910">
    <property type="entry name" value="HEPN"/>
    <property type="match status" value="1"/>
</dbReference>
<dbReference type="SUPFAM" id="SSF81301">
    <property type="entry name" value="Nucleotidyltransferase"/>
    <property type="match status" value="1"/>
</dbReference>
<sequence length="285" mass="33190">MYKKYFDIILDNLLKEVKDFYGERLITLAIFGSVGRGTFRPDSDIDLLIIASDLPRGRIARVEEFLEVERKIEPLLNKLKNEGIDTYLSTVIKQKDEVLKGSLLFLDMIDDAKILYDKEDFFKNYLKALREKLQSLGAEKIYRGGAWYWVLKKDFRYGEVILKAQKRLKILNVLLEEEAYSDVIREAQEIVELAVKGMLRQIGIDPPKQHDVSPLLADHKEKLPGEVIPDIPEIMRISKWLRKEREFAFYGDIDFIPTEEYTLQDAQKAINDAIFVVKMAERVIK</sequence>
<dbReference type="InterPro" id="IPR002934">
    <property type="entry name" value="Polymerase_NTP_transf_dom"/>
</dbReference>
<feature type="domain" description="HEPN" evidence="1">
    <location>
        <begin position="161"/>
        <end position="276"/>
    </location>
</feature>
<dbReference type="Proteomes" id="UP000187485">
    <property type="component" value="Unassembled WGS sequence"/>
</dbReference>
<dbReference type="InterPro" id="IPR007842">
    <property type="entry name" value="HEPN_dom"/>
</dbReference>
<dbReference type="AlphaFoldDB" id="A0A1L8CX90"/>
<reference evidence="3" key="1">
    <citation type="submission" date="2016-12" db="EMBL/GenBank/DDBJ databases">
        <title>Draft Genome Sequences od Carboxydothermus pertinax and islandicus, Hydrogenogenic Carboxydotrophic Bacteria.</title>
        <authorList>
            <person name="Fukuyama Y."/>
            <person name="Ohmae K."/>
            <person name="Yoneda Y."/>
            <person name="Yoshida T."/>
            <person name="Sako Y."/>
        </authorList>
    </citation>
    <scope>NUCLEOTIDE SEQUENCE [LARGE SCALE GENOMIC DNA]</scope>
    <source>
        <strain evidence="3">Ug1</strain>
    </source>
</reference>
<dbReference type="SUPFAM" id="SSF81593">
    <property type="entry name" value="Nucleotidyltransferase substrate binding subunit/domain"/>
    <property type="match status" value="1"/>
</dbReference>
<evidence type="ECO:0000313" key="3">
    <source>
        <dbReference type="Proteomes" id="UP000187485"/>
    </source>
</evidence>
<evidence type="ECO:0000259" key="1">
    <source>
        <dbReference type="PROSITE" id="PS50910"/>
    </source>
</evidence>
<dbReference type="Gene3D" id="3.30.460.10">
    <property type="entry name" value="Beta Polymerase, domain 2"/>
    <property type="match status" value="1"/>
</dbReference>
<dbReference type="InterPro" id="IPR043519">
    <property type="entry name" value="NT_sf"/>
</dbReference>
<dbReference type="RefSeq" id="WP_077177311.1">
    <property type="nucleotide sequence ID" value="NZ_BDJK01000055.1"/>
</dbReference>
<dbReference type="OrthoDB" id="9342724at2"/>
<dbReference type="SMART" id="SM00748">
    <property type="entry name" value="HEPN"/>
    <property type="match status" value="1"/>
</dbReference>
<dbReference type="CDD" id="cd05403">
    <property type="entry name" value="NT_KNTase_like"/>
    <property type="match status" value="1"/>
</dbReference>
<accession>A0A1L8CX90</accession>